<dbReference type="Proteomes" id="UP000515955">
    <property type="component" value="Chromosome"/>
</dbReference>
<keyword evidence="1" id="KW-0812">Transmembrane</keyword>
<keyword evidence="3" id="KW-0645">Protease</keyword>
<dbReference type="GO" id="GO:0080120">
    <property type="term" value="P:CAAX-box protein maturation"/>
    <property type="evidence" value="ECO:0007669"/>
    <property type="project" value="UniProtKB-ARBA"/>
</dbReference>
<reference evidence="3 4" key="1">
    <citation type="submission" date="2020-08" db="EMBL/GenBank/DDBJ databases">
        <title>Genome sequence of Sphingomonas rhizophila KACC 19189T.</title>
        <authorList>
            <person name="Hyun D.-W."/>
            <person name="Bae J.-W."/>
        </authorList>
    </citation>
    <scope>NUCLEOTIDE SEQUENCE [LARGE SCALE GENOMIC DNA]</scope>
    <source>
        <strain evidence="3 4">KACC 19189</strain>
    </source>
</reference>
<accession>A0A7G9SCI0</accession>
<feature type="domain" description="CAAX prenyl protease 2/Lysostaphin resistance protein A-like" evidence="2">
    <location>
        <begin position="142"/>
        <end position="235"/>
    </location>
</feature>
<dbReference type="GO" id="GO:0006508">
    <property type="term" value="P:proteolysis"/>
    <property type="evidence" value="ECO:0007669"/>
    <property type="project" value="UniProtKB-KW"/>
</dbReference>
<sequence>MMTSDVVVGVKPTWKKIIDFPLVALVIAVLCLMLANLVAPMVIGFLAGLAGEPQITRERVQELLTGTYLIPAAIIEVIASVVIYKLVIRRLGDNPHDDLPLAGAVRDGGHGLLAGAVIFSIIVGIAALLGVYHITSGGDWSSFTYSLVAMGLMPGFREELLFRGVLFRFLEDFGGSWVALFLTSALFGLAHLGNDKATYFSSFAIAVEAGLLLGAVYMLTRSLWMAMGLHAAWNFTQGFIWDVNVSGFEADGIVTARLDGPVYLSGGGFGLEASVIALVCATALGLFYLRLAIRRGHLVQPWWVGRRIARDNVSVPSTAEA</sequence>
<dbReference type="GO" id="GO:0008237">
    <property type="term" value="F:metallopeptidase activity"/>
    <property type="evidence" value="ECO:0007669"/>
    <property type="project" value="UniProtKB-KW"/>
</dbReference>
<dbReference type="EMBL" id="CP060717">
    <property type="protein sequence ID" value="QNN65555.1"/>
    <property type="molecule type" value="Genomic_DNA"/>
</dbReference>
<dbReference type="RefSeq" id="WP_187542546.1">
    <property type="nucleotide sequence ID" value="NZ_CP060717.1"/>
</dbReference>
<dbReference type="PANTHER" id="PTHR39430:SF1">
    <property type="entry name" value="PROTEASE"/>
    <property type="match status" value="1"/>
</dbReference>
<protein>
    <submittedName>
        <fullName evidence="3">CPBP family intramembrane metalloprotease</fullName>
    </submittedName>
</protein>
<evidence type="ECO:0000313" key="3">
    <source>
        <dbReference type="EMBL" id="QNN65555.1"/>
    </source>
</evidence>
<dbReference type="AlphaFoldDB" id="A0A7G9SCI0"/>
<feature type="transmembrane region" description="Helical" evidence="1">
    <location>
        <begin position="20"/>
        <end position="47"/>
    </location>
</feature>
<feature type="transmembrane region" description="Helical" evidence="1">
    <location>
        <begin position="108"/>
        <end position="132"/>
    </location>
</feature>
<feature type="transmembrane region" description="Helical" evidence="1">
    <location>
        <begin position="176"/>
        <end position="192"/>
    </location>
</feature>
<dbReference type="GO" id="GO:0004175">
    <property type="term" value="F:endopeptidase activity"/>
    <property type="evidence" value="ECO:0007669"/>
    <property type="project" value="UniProtKB-ARBA"/>
</dbReference>
<evidence type="ECO:0000313" key="4">
    <source>
        <dbReference type="Proteomes" id="UP000515955"/>
    </source>
</evidence>
<evidence type="ECO:0000259" key="2">
    <source>
        <dbReference type="Pfam" id="PF02517"/>
    </source>
</evidence>
<proteinExistence type="predicted"/>
<evidence type="ECO:0000256" key="1">
    <source>
        <dbReference type="SAM" id="Phobius"/>
    </source>
</evidence>
<keyword evidence="3" id="KW-0482">Metalloprotease</keyword>
<name>A0A7G9SCI0_9SPHN</name>
<keyword evidence="3" id="KW-0378">Hydrolase</keyword>
<feature type="transmembrane region" description="Helical" evidence="1">
    <location>
        <begin position="199"/>
        <end position="219"/>
    </location>
</feature>
<feature type="transmembrane region" description="Helical" evidence="1">
    <location>
        <begin position="68"/>
        <end position="88"/>
    </location>
</feature>
<dbReference type="InterPro" id="IPR003675">
    <property type="entry name" value="Rce1/LyrA-like_dom"/>
</dbReference>
<feature type="transmembrane region" description="Helical" evidence="1">
    <location>
        <begin position="269"/>
        <end position="289"/>
    </location>
</feature>
<dbReference type="KEGG" id="srhi:H9L12_02920"/>
<dbReference type="Pfam" id="PF02517">
    <property type="entry name" value="Rce1-like"/>
    <property type="match status" value="1"/>
</dbReference>
<dbReference type="PANTHER" id="PTHR39430">
    <property type="entry name" value="MEMBRANE-ASSOCIATED PROTEASE-RELATED"/>
    <property type="match status" value="1"/>
</dbReference>
<keyword evidence="1" id="KW-0472">Membrane</keyword>
<keyword evidence="1" id="KW-1133">Transmembrane helix</keyword>
<organism evidence="3 4">
    <name type="scientific">Sphingomonas rhizophila</name>
    <dbReference type="NCBI Taxonomy" id="2071607"/>
    <lineage>
        <taxon>Bacteria</taxon>
        <taxon>Pseudomonadati</taxon>
        <taxon>Pseudomonadota</taxon>
        <taxon>Alphaproteobacteria</taxon>
        <taxon>Sphingomonadales</taxon>
        <taxon>Sphingomonadaceae</taxon>
        <taxon>Sphingomonas</taxon>
    </lineage>
</organism>
<gene>
    <name evidence="3" type="ORF">H9L12_02920</name>
</gene>
<keyword evidence="4" id="KW-1185">Reference proteome</keyword>